<protein>
    <submittedName>
        <fullName evidence="2">Uncharacterized protein</fullName>
    </submittedName>
</protein>
<feature type="transmembrane region" description="Helical" evidence="1">
    <location>
        <begin position="107"/>
        <end position="126"/>
    </location>
</feature>
<dbReference type="Proteomes" id="UP000567179">
    <property type="component" value="Unassembled WGS sequence"/>
</dbReference>
<reference evidence="2 3" key="1">
    <citation type="journal article" date="2020" name="ISME J.">
        <title>Uncovering the hidden diversity of litter-decomposition mechanisms in mushroom-forming fungi.</title>
        <authorList>
            <person name="Floudas D."/>
            <person name="Bentzer J."/>
            <person name="Ahren D."/>
            <person name="Johansson T."/>
            <person name="Persson P."/>
            <person name="Tunlid A."/>
        </authorList>
    </citation>
    <scope>NUCLEOTIDE SEQUENCE [LARGE SCALE GENOMIC DNA]</scope>
    <source>
        <strain evidence="2 3">CBS 101986</strain>
    </source>
</reference>
<sequence length="337" mass="36690">MALSYEESALVAMIVQSVTYGFFAFLFVQTTLVIMRQYRKVPEKRQINRTLLLVSTIMFTLSTAYLGINTEIAIAAFIGVGSKAGANSSAITDRLISINNADYRASMAIYAIQTYLGDGFMIYRVYMVWGRNPFVCIPVVATFLGSFGVGADVMRTAAAASDDTTAGHSSFTARIIAFFWLTVFTNGCSTALIATRIWWMNRQINSLITTVGSGRINFRPAVTIIVESGAIYSICMVMLIILYESGSAAQVIIQDAMPQIMGIIFTLIIMRVSLGTTTGMSSQEPNTQQTALTDMFRHMESDTANSGTFPSAIGEAEIKSIPGAGWEEGIVIHPIRA</sequence>
<feature type="transmembrane region" description="Helical" evidence="1">
    <location>
        <begin position="171"/>
        <end position="199"/>
    </location>
</feature>
<evidence type="ECO:0000256" key="1">
    <source>
        <dbReference type="SAM" id="Phobius"/>
    </source>
</evidence>
<keyword evidence="1" id="KW-1133">Transmembrane helix</keyword>
<evidence type="ECO:0000313" key="3">
    <source>
        <dbReference type="Proteomes" id="UP000567179"/>
    </source>
</evidence>
<proteinExistence type="predicted"/>
<feature type="transmembrane region" description="Helical" evidence="1">
    <location>
        <begin position="50"/>
        <end position="68"/>
    </location>
</feature>
<comment type="caution">
    <text evidence="2">The sequence shown here is derived from an EMBL/GenBank/DDBJ whole genome shotgun (WGS) entry which is preliminary data.</text>
</comment>
<feature type="transmembrane region" description="Helical" evidence="1">
    <location>
        <begin position="20"/>
        <end position="38"/>
    </location>
</feature>
<accession>A0A8H5BBZ0</accession>
<keyword evidence="3" id="KW-1185">Reference proteome</keyword>
<evidence type="ECO:0000313" key="2">
    <source>
        <dbReference type="EMBL" id="KAF5319613.1"/>
    </source>
</evidence>
<name>A0A8H5BBZ0_9AGAR</name>
<dbReference type="OrthoDB" id="2751465at2759"/>
<feature type="transmembrane region" description="Helical" evidence="1">
    <location>
        <begin position="256"/>
        <end position="274"/>
    </location>
</feature>
<feature type="transmembrane region" description="Helical" evidence="1">
    <location>
        <begin position="220"/>
        <end position="244"/>
    </location>
</feature>
<gene>
    <name evidence="2" type="ORF">D9619_008561</name>
</gene>
<feature type="transmembrane region" description="Helical" evidence="1">
    <location>
        <begin position="133"/>
        <end position="151"/>
    </location>
</feature>
<keyword evidence="1" id="KW-0812">Transmembrane</keyword>
<organism evidence="2 3">
    <name type="scientific">Psilocybe cf. subviscida</name>
    <dbReference type="NCBI Taxonomy" id="2480587"/>
    <lineage>
        <taxon>Eukaryota</taxon>
        <taxon>Fungi</taxon>
        <taxon>Dikarya</taxon>
        <taxon>Basidiomycota</taxon>
        <taxon>Agaricomycotina</taxon>
        <taxon>Agaricomycetes</taxon>
        <taxon>Agaricomycetidae</taxon>
        <taxon>Agaricales</taxon>
        <taxon>Agaricineae</taxon>
        <taxon>Strophariaceae</taxon>
        <taxon>Psilocybe</taxon>
    </lineage>
</organism>
<dbReference type="AlphaFoldDB" id="A0A8H5BBZ0"/>
<keyword evidence="1" id="KW-0472">Membrane</keyword>
<dbReference type="EMBL" id="JAACJJ010000029">
    <property type="protein sequence ID" value="KAF5319613.1"/>
    <property type="molecule type" value="Genomic_DNA"/>
</dbReference>